<sequence length="180" mass="20179">MVRLWLLSPIAVLKVRRLLSFCYKVQSNTESNTHNFVGLRLRCAVCENQPTNEDCFANGAVVECYGEPIQSVPPCENLSMGRNRVARAMMCLKTAQPTKAKFSHLPPICRQNPQCNEMQAPEFGTKVCTQDGPLVDVGTKCNFECNKRFKLIGSMESQCVKDVGPLKAYFDNDPPVCKRE</sequence>
<accession>A0ABP0F8Q3</accession>
<keyword evidence="1" id="KW-1015">Disulfide bond</keyword>
<dbReference type="EMBL" id="CAWYQH010000013">
    <property type="protein sequence ID" value="CAK8674587.1"/>
    <property type="molecule type" value="Genomic_DNA"/>
</dbReference>
<keyword evidence="2" id="KW-0732">Signal</keyword>
<gene>
    <name evidence="4" type="ORF">CVLEPA_LOCUS4274</name>
</gene>
<reference evidence="4 5" key="1">
    <citation type="submission" date="2024-02" db="EMBL/GenBank/DDBJ databases">
        <authorList>
            <person name="Daric V."/>
            <person name="Darras S."/>
        </authorList>
    </citation>
    <scope>NUCLEOTIDE SEQUENCE [LARGE SCALE GENOMIC DNA]</scope>
</reference>
<evidence type="ECO:0000256" key="1">
    <source>
        <dbReference type="ARBA" id="ARBA00023157"/>
    </source>
</evidence>
<proteinExistence type="predicted"/>
<evidence type="ECO:0000313" key="5">
    <source>
        <dbReference type="Proteomes" id="UP001642483"/>
    </source>
</evidence>
<evidence type="ECO:0000259" key="3">
    <source>
        <dbReference type="SMART" id="SM00032"/>
    </source>
</evidence>
<feature type="signal peptide" evidence="2">
    <location>
        <begin position="1"/>
        <end position="20"/>
    </location>
</feature>
<feature type="domain" description="Sushi" evidence="3">
    <location>
        <begin position="115"/>
        <end position="177"/>
    </location>
</feature>
<evidence type="ECO:0000313" key="4">
    <source>
        <dbReference type="EMBL" id="CAK8674587.1"/>
    </source>
</evidence>
<evidence type="ECO:0000256" key="2">
    <source>
        <dbReference type="SAM" id="SignalP"/>
    </source>
</evidence>
<keyword evidence="5" id="KW-1185">Reference proteome</keyword>
<dbReference type="SMART" id="SM00032">
    <property type="entry name" value="CCP"/>
    <property type="match status" value="1"/>
</dbReference>
<dbReference type="InterPro" id="IPR035976">
    <property type="entry name" value="Sushi/SCR/CCP_sf"/>
</dbReference>
<name>A0ABP0F8Q3_CLALP</name>
<dbReference type="CDD" id="cd00033">
    <property type="entry name" value="CCP"/>
    <property type="match status" value="1"/>
</dbReference>
<feature type="chain" id="PRO_5046374005" description="Sushi domain-containing protein" evidence="2">
    <location>
        <begin position="21"/>
        <end position="180"/>
    </location>
</feature>
<dbReference type="Proteomes" id="UP001642483">
    <property type="component" value="Unassembled WGS sequence"/>
</dbReference>
<organism evidence="4 5">
    <name type="scientific">Clavelina lepadiformis</name>
    <name type="common">Light-bulb sea squirt</name>
    <name type="synonym">Ascidia lepadiformis</name>
    <dbReference type="NCBI Taxonomy" id="159417"/>
    <lineage>
        <taxon>Eukaryota</taxon>
        <taxon>Metazoa</taxon>
        <taxon>Chordata</taxon>
        <taxon>Tunicata</taxon>
        <taxon>Ascidiacea</taxon>
        <taxon>Aplousobranchia</taxon>
        <taxon>Clavelinidae</taxon>
        <taxon>Clavelina</taxon>
    </lineage>
</organism>
<dbReference type="InterPro" id="IPR000436">
    <property type="entry name" value="Sushi_SCR_CCP_dom"/>
</dbReference>
<dbReference type="SUPFAM" id="SSF57535">
    <property type="entry name" value="Complement control module/SCR domain"/>
    <property type="match status" value="1"/>
</dbReference>
<dbReference type="Gene3D" id="2.10.70.10">
    <property type="entry name" value="Complement Module, domain 1"/>
    <property type="match status" value="1"/>
</dbReference>
<comment type="caution">
    <text evidence="4">The sequence shown here is derived from an EMBL/GenBank/DDBJ whole genome shotgun (WGS) entry which is preliminary data.</text>
</comment>
<protein>
    <recommendedName>
        <fullName evidence="3">Sushi domain-containing protein</fullName>
    </recommendedName>
</protein>